<accession>A0ACC4D0N2</accession>
<reference evidence="1 2" key="1">
    <citation type="journal article" date="2024" name="Plant Biotechnol. J.">
        <title>Genome and CRISPR/Cas9 system of a widespread forest tree (Populus alba) in the world.</title>
        <authorList>
            <person name="Liu Y.J."/>
            <person name="Jiang P.F."/>
            <person name="Han X.M."/>
            <person name="Li X.Y."/>
            <person name="Wang H.M."/>
            <person name="Wang Y.J."/>
            <person name="Wang X.X."/>
            <person name="Zeng Q.Y."/>
        </authorList>
    </citation>
    <scope>NUCLEOTIDE SEQUENCE [LARGE SCALE GENOMIC DNA]</scope>
    <source>
        <strain evidence="2">cv. PAL-ZL1</strain>
    </source>
</reference>
<name>A0ACC4D0N2_POPAL</name>
<comment type="caution">
    <text evidence="1">The sequence shown here is derived from an EMBL/GenBank/DDBJ whole genome shotgun (WGS) entry which is preliminary data.</text>
</comment>
<evidence type="ECO:0000313" key="1">
    <source>
        <dbReference type="EMBL" id="KAL3610614.1"/>
    </source>
</evidence>
<dbReference type="Proteomes" id="UP000309997">
    <property type="component" value="Unassembled WGS sequence"/>
</dbReference>
<dbReference type="EMBL" id="RCHU02000001">
    <property type="protein sequence ID" value="KAL3610614.1"/>
    <property type="molecule type" value="Genomic_DNA"/>
</dbReference>
<protein>
    <submittedName>
        <fullName evidence="1">Uncharacterized protein</fullName>
    </submittedName>
</protein>
<organism evidence="1 2">
    <name type="scientific">Populus alba</name>
    <name type="common">White poplar</name>
    <dbReference type="NCBI Taxonomy" id="43335"/>
    <lineage>
        <taxon>Eukaryota</taxon>
        <taxon>Viridiplantae</taxon>
        <taxon>Streptophyta</taxon>
        <taxon>Embryophyta</taxon>
        <taxon>Tracheophyta</taxon>
        <taxon>Spermatophyta</taxon>
        <taxon>Magnoliopsida</taxon>
        <taxon>eudicotyledons</taxon>
        <taxon>Gunneridae</taxon>
        <taxon>Pentapetalae</taxon>
        <taxon>rosids</taxon>
        <taxon>fabids</taxon>
        <taxon>Malpighiales</taxon>
        <taxon>Salicaceae</taxon>
        <taxon>Saliceae</taxon>
        <taxon>Populus</taxon>
    </lineage>
</organism>
<evidence type="ECO:0000313" key="2">
    <source>
        <dbReference type="Proteomes" id="UP000309997"/>
    </source>
</evidence>
<keyword evidence="2" id="KW-1185">Reference proteome</keyword>
<sequence>MFFLETPAKTAHNINKLFYELASFICLSRQKVMIPLDRFPKGSVSFIPFKAKRLARAYPSRPAGVNLNNETESRTQNHFVSPGSFPHQRVLAKAIAASPEGI</sequence>
<gene>
    <name evidence="1" type="ORF">D5086_001634</name>
</gene>
<proteinExistence type="predicted"/>